<comment type="similarity">
    <text evidence="2 8">Belongs to the protein-tyrosine phosphatase family. Non-receptor class subfamily.</text>
</comment>
<evidence type="ECO:0000259" key="12">
    <source>
        <dbReference type="PROSITE" id="PS50056"/>
    </source>
</evidence>
<dbReference type="Gene3D" id="2.30.29.30">
    <property type="entry name" value="Pleckstrin-homology domain (PH domain)/Phosphotyrosine-binding domain (PTB)"/>
    <property type="match status" value="1"/>
</dbReference>
<feature type="domain" description="Tyrosine-protein phosphatase" evidence="11">
    <location>
        <begin position="802"/>
        <end position="1093"/>
    </location>
</feature>
<dbReference type="InterPro" id="IPR000387">
    <property type="entry name" value="Tyr_Pase_dom"/>
</dbReference>
<dbReference type="InterPro" id="IPR019749">
    <property type="entry name" value="Band_41_domain"/>
</dbReference>
<dbReference type="Proteomes" id="UP000694700">
    <property type="component" value="Unplaced"/>
</dbReference>
<dbReference type="SMART" id="SM00404">
    <property type="entry name" value="PTPc_motif"/>
    <property type="match status" value="1"/>
</dbReference>
<evidence type="ECO:0000256" key="2">
    <source>
        <dbReference type="ARBA" id="ARBA00009649"/>
    </source>
</evidence>
<proteinExistence type="inferred from homology"/>
<keyword evidence="3 8" id="KW-0963">Cytoplasm</keyword>
<dbReference type="Gene3D" id="3.90.190.10">
    <property type="entry name" value="Protein tyrosine phosphatase superfamily"/>
    <property type="match status" value="1"/>
</dbReference>
<evidence type="ECO:0000259" key="11">
    <source>
        <dbReference type="PROSITE" id="PS50055"/>
    </source>
</evidence>
<dbReference type="PROSITE" id="PS50055">
    <property type="entry name" value="TYR_PHOSPHATASE_PTP"/>
    <property type="match status" value="1"/>
</dbReference>
<evidence type="ECO:0000256" key="8">
    <source>
        <dbReference type="PIRNR" id="PIRNR000934"/>
    </source>
</evidence>
<dbReference type="GO" id="GO:0005737">
    <property type="term" value="C:cytoplasm"/>
    <property type="evidence" value="ECO:0007669"/>
    <property type="project" value="UniProtKB-UniRule"/>
</dbReference>
<dbReference type="FunFam" id="3.10.20.90:FF:000039">
    <property type="entry name" value="Tyrosine-protein phosphatase non-receptor type"/>
    <property type="match status" value="1"/>
</dbReference>
<dbReference type="PIRSF" id="PIRSF000934">
    <property type="entry name" value="Tyr-Ptase_nr14"/>
    <property type="match status" value="1"/>
</dbReference>
<dbReference type="SUPFAM" id="SSF52799">
    <property type="entry name" value="(Phosphotyrosine protein) phosphatases II"/>
    <property type="match status" value="1"/>
</dbReference>
<evidence type="ECO:0000256" key="5">
    <source>
        <dbReference type="ARBA" id="ARBA00022801"/>
    </source>
</evidence>
<evidence type="ECO:0000313" key="14">
    <source>
        <dbReference type="Ensembl" id="ENSCCRP00015054299.1"/>
    </source>
</evidence>
<dbReference type="InterPro" id="IPR000242">
    <property type="entry name" value="PTP_cat"/>
</dbReference>
<feature type="region of interest" description="Disordered" evidence="10">
    <location>
        <begin position="787"/>
        <end position="809"/>
    </location>
</feature>
<dbReference type="InterPro" id="IPR018980">
    <property type="entry name" value="FERM_PH-like_C"/>
</dbReference>
<feature type="domain" description="Tyrosine specific protein phosphatases" evidence="12">
    <location>
        <begin position="1004"/>
        <end position="1084"/>
    </location>
</feature>
<name>A0A8C1Z5J8_CYPCA</name>
<dbReference type="Pfam" id="PF09380">
    <property type="entry name" value="FERM_C"/>
    <property type="match status" value="1"/>
</dbReference>
<dbReference type="PANTHER" id="PTHR45706:SF3">
    <property type="entry name" value="TYROSINE-PROTEIN PHOSPHATASE NON-RECEPTOR TYPE 21"/>
    <property type="match status" value="1"/>
</dbReference>
<evidence type="ECO:0000313" key="15">
    <source>
        <dbReference type="Proteomes" id="UP000694700"/>
    </source>
</evidence>
<keyword evidence="4" id="KW-0597">Phosphoprotein</keyword>
<dbReference type="PRINTS" id="PR00700">
    <property type="entry name" value="PRTYPHPHTASE"/>
</dbReference>
<dbReference type="InterPro" id="IPR029021">
    <property type="entry name" value="Prot-tyrosine_phosphatase-like"/>
</dbReference>
<accession>A0A8C1Z5J8</accession>
<dbReference type="AlphaFoldDB" id="A0A8C1Z5J8"/>
<dbReference type="InterPro" id="IPR018979">
    <property type="entry name" value="FERM_N"/>
</dbReference>
<protein>
    <recommendedName>
        <fullName evidence="8">Tyrosine-protein phosphatase non-receptor type</fullName>
        <ecNumber evidence="8">3.1.3.48</ecNumber>
    </recommendedName>
</protein>
<keyword evidence="5 8" id="KW-0378">Hydrolase</keyword>
<dbReference type="SMART" id="SM01196">
    <property type="entry name" value="FERM_C"/>
    <property type="match status" value="1"/>
</dbReference>
<dbReference type="PROSITE" id="PS50056">
    <property type="entry name" value="TYR_PHOSPHATASE_2"/>
    <property type="match status" value="1"/>
</dbReference>
<dbReference type="SMART" id="SM00295">
    <property type="entry name" value="B41"/>
    <property type="match status" value="1"/>
</dbReference>
<keyword evidence="6 8" id="KW-0904">Protein phosphatase</keyword>
<feature type="region of interest" description="Disordered" evidence="10">
    <location>
        <begin position="618"/>
        <end position="640"/>
    </location>
</feature>
<evidence type="ECO:0000256" key="3">
    <source>
        <dbReference type="ARBA" id="ARBA00022490"/>
    </source>
</evidence>
<feature type="region of interest" description="Disordered" evidence="10">
    <location>
        <begin position="361"/>
        <end position="384"/>
    </location>
</feature>
<dbReference type="Ensembl" id="ENSCCRT00015056097.1">
    <property type="protein sequence ID" value="ENSCCRP00015054299.1"/>
    <property type="gene ID" value="ENSCCRG00015021513.1"/>
</dbReference>
<dbReference type="EC" id="3.1.3.48" evidence="8"/>
<dbReference type="PROSITE" id="PS00661">
    <property type="entry name" value="FERM_2"/>
    <property type="match status" value="1"/>
</dbReference>
<evidence type="ECO:0000256" key="6">
    <source>
        <dbReference type="ARBA" id="ARBA00022912"/>
    </source>
</evidence>
<dbReference type="PANTHER" id="PTHR45706">
    <property type="entry name" value="TYROSINE-PROTEIN PHOSPHATASE"/>
    <property type="match status" value="1"/>
</dbReference>
<dbReference type="Gene3D" id="1.20.80.10">
    <property type="match status" value="1"/>
</dbReference>
<dbReference type="PROSITE" id="PS50057">
    <property type="entry name" value="FERM_3"/>
    <property type="match status" value="1"/>
</dbReference>
<dbReference type="GO" id="GO:0004725">
    <property type="term" value="F:protein tyrosine phosphatase activity"/>
    <property type="evidence" value="ECO:0007669"/>
    <property type="project" value="UniProtKB-UniRule"/>
</dbReference>
<dbReference type="PRINTS" id="PR00935">
    <property type="entry name" value="BAND41"/>
</dbReference>
<dbReference type="FunFam" id="2.30.29.30:FF:000149">
    <property type="entry name" value="Tyrosine-protein phosphatase non-receptor type"/>
    <property type="match status" value="1"/>
</dbReference>
<dbReference type="InterPro" id="IPR014392">
    <property type="entry name" value="PTP_non-rcpt_14/21"/>
</dbReference>
<dbReference type="PROSITE" id="PS00383">
    <property type="entry name" value="TYR_PHOSPHATASE_1"/>
    <property type="match status" value="1"/>
</dbReference>
<dbReference type="FunFam" id="1.20.80.10:FF:000014">
    <property type="entry name" value="Tyrosine-protein phosphatase non-receptor type"/>
    <property type="match status" value="1"/>
</dbReference>
<evidence type="ECO:0000256" key="10">
    <source>
        <dbReference type="SAM" id="MobiDB-lite"/>
    </source>
</evidence>
<dbReference type="Gene3D" id="3.10.20.90">
    <property type="entry name" value="Phosphatidylinositol 3-kinase Catalytic Subunit, Chain A, domain 1"/>
    <property type="match status" value="1"/>
</dbReference>
<dbReference type="CDD" id="cd14473">
    <property type="entry name" value="FERM_B-lobe"/>
    <property type="match status" value="1"/>
</dbReference>
<evidence type="ECO:0000259" key="13">
    <source>
        <dbReference type="PROSITE" id="PS50057"/>
    </source>
</evidence>
<dbReference type="InterPro" id="IPR000299">
    <property type="entry name" value="FERM_domain"/>
</dbReference>
<dbReference type="SMART" id="SM00194">
    <property type="entry name" value="PTPc"/>
    <property type="match status" value="1"/>
</dbReference>
<dbReference type="InterPro" id="IPR011993">
    <property type="entry name" value="PH-like_dom_sf"/>
</dbReference>
<dbReference type="SUPFAM" id="SSF47031">
    <property type="entry name" value="Second domain of FERM"/>
    <property type="match status" value="1"/>
</dbReference>
<dbReference type="CDD" id="cd13188">
    <property type="entry name" value="FERM_C_PTPN14_PTPN21"/>
    <property type="match status" value="1"/>
</dbReference>
<evidence type="ECO:0000256" key="9">
    <source>
        <dbReference type="PIRSR" id="PIRSR000934-1"/>
    </source>
</evidence>
<keyword evidence="7 8" id="KW-0206">Cytoskeleton</keyword>
<feature type="domain" description="FERM" evidence="13">
    <location>
        <begin position="23"/>
        <end position="308"/>
    </location>
</feature>
<comment type="subcellular location">
    <subcellularLocation>
        <location evidence="1 8">Cytoplasm</location>
        <location evidence="1 8">Cytoskeleton</location>
    </subcellularLocation>
</comment>
<dbReference type="InterPro" id="IPR035963">
    <property type="entry name" value="FERM_2"/>
</dbReference>
<dbReference type="Pfam" id="PF00102">
    <property type="entry name" value="Y_phosphatase"/>
    <property type="match status" value="1"/>
</dbReference>
<evidence type="ECO:0000256" key="4">
    <source>
        <dbReference type="ARBA" id="ARBA00022553"/>
    </source>
</evidence>
<dbReference type="InterPro" id="IPR003595">
    <property type="entry name" value="Tyr_Pase_cat"/>
</dbReference>
<dbReference type="InterPro" id="IPR014352">
    <property type="entry name" value="FERM/acyl-CoA-bd_prot_sf"/>
</dbReference>
<feature type="region of interest" description="Disordered" evidence="10">
    <location>
        <begin position="678"/>
        <end position="709"/>
    </location>
</feature>
<reference evidence="14" key="1">
    <citation type="submission" date="2025-08" db="UniProtKB">
        <authorList>
            <consortium name="Ensembl"/>
        </authorList>
    </citation>
    <scope>IDENTIFICATION</scope>
</reference>
<dbReference type="PROSITE" id="PS00660">
    <property type="entry name" value="FERM_1"/>
    <property type="match status" value="1"/>
</dbReference>
<dbReference type="InterPro" id="IPR041782">
    <property type="entry name" value="PTPN14/21_FERM_C"/>
</dbReference>
<dbReference type="SUPFAM" id="SSF54236">
    <property type="entry name" value="Ubiquitin-like"/>
    <property type="match status" value="1"/>
</dbReference>
<dbReference type="InterPro" id="IPR019747">
    <property type="entry name" value="FERM_CS"/>
</dbReference>
<dbReference type="GO" id="GO:0005856">
    <property type="term" value="C:cytoskeleton"/>
    <property type="evidence" value="ECO:0007669"/>
    <property type="project" value="UniProtKB-SubCell"/>
</dbReference>
<evidence type="ECO:0000256" key="7">
    <source>
        <dbReference type="ARBA" id="ARBA00023212"/>
    </source>
</evidence>
<dbReference type="SUPFAM" id="SSF50729">
    <property type="entry name" value="PH domain-like"/>
    <property type="match status" value="1"/>
</dbReference>
<sequence length="1100" mass="125231">MPLPFGLKLKRTRRYTVSSKSCLVTRIQLLNGEYVEFTLSVESTGQECLEAVAQRLELREITYFSLWYYNKQNQQRWIDLEKPLKKQLDKYGLEPTVYFGVVFYVSSVTQLQQEITRYQYYLQLKKDVLEGRIPCSIEQAIHLASLAVQADLGDFNRYDSQEFLQKIVLFPMPWIQDERVVEEATQKVTVLYQNYRGLSAPEAELLYMQEVEKMEGYGEESVQAKDAQSTDVIIGSCLDGIFVKHKNGKAPLIFRWNDINNMTHNKSFFALELANKEDTIQFQTEDMETSKYVFYVCPKPQPYMMPPQMHFNGHYTEPYTSSQDNLYINNQNGFYYHSQTSLDRSPHEYNGRIRNGSVYSAQSTSSLNNPQHYLQPSPMSSNPSITGSDLMRPDYVPSHRHSALIPPSYRATPDYETVMRQKNLGMIPPAERQSHSMRNLNIGNSYAYSRPDPLVYSQPEIREHSTQGQYPFHLNYSFHSPSPYPYPTERRPVVGAVSVPELTNVQLQQAQEYPPPNIIRNQVYWPPPPYPYPHPRPANSTPDLSRHLYVSSSNPDLITRRVHHSVQTFQEDSLPVAHSLQEVSEPLVMTRRPHMHKRNSIEIAGLAYGLENMRLKERKASASSAETPSPVAQAMPPTASGSDINVVLEVTKPEDAVIKEDVIYGHKKSLSDATMLVHSSGEEEEFEDDSGRHTPQSQDAVGGPEHHMTPMGRPLVDLPAYPFRHSMETVLTGPLAYQPHPIIRKPEDMGQLPPLREPGHMVPSVSEGDLSGQGRLRQKKDVFKRPVSDVPPARRNIDGLPPAGMKKGRSEVKKVGPLKMAALNGLTLSRMPLPDEGKDDPENTSNDERVSTAFTLTAGCYVCAVFSQINHLSYCVFCCSVDQVTVRGKEWSYIASQGPLSSTCQDFWQMVWEQGVSIIAMVTAEEEGGREKSFRYWPRLGSRHNTVTYGRFKITTRFRTDSGCYATTGLKIKHLLTGQERTVWHLQYTDWPDHGCPEDFKGFLSYLEEIQSVRRHTNSSSDPKNTNLPVLVHCSAGVGRTGVVILSEIMIACLEHNEMLDVPTVLNLLRQQRMMMVQTLSQYTFIYKVLIQFLRNSRLI</sequence>
<dbReference type="InterPro" id="IPR019748">
    <property type="entry name" value="FERM_central"/>
</dbReference>
<dbReference type="InterPro" id="IPR016130">
    <property type="entry name" value="Tyr_Pase_AS"/>
</dbReference>
<dbReference type="InterPro" id="IPR029071">
    <property type="entry name" value="Ubiquitin-like_domsf"/>
</dbReference>
<dbReference type="Pfam" id="PF09379">
    <property type="entry name" value="FERM_N"/>
    <property type="match status" value="1"/>
</dbReference>
<comment type="catalytic activity">
    <reaction evidence="8">
        <text>O-phospho-L-tyrosyl-[protein] + H2O = L-tyrosyl-[protein] + phosphate</text>
        <dbReference type="Rhea" id="RHEA:10684"/>
        <dbReference type="Rhea" id="RHEA-COMP:10136"/>
        <dbReference type="Rhea" id="RHEA-COMP:20101"/>
        <dbReference type="ChEBI" id="CHEBI:15377"/>
        <dbReference type="ChEBI" id="CHEBI:43474"/>
        <dbReference type="ChEBI" id="CHEBI:46858"/>
        <dbReference type="ChEBI" id="CHEBI:61978"/>
        <dbReference type="EC" id="3.1.3.48"/>
    </reaction>
</comment>
<organism evidence="14 15">
    <name type="scientific">Cyprinus carpio</name>
    <name type="common">Common carp</name>
    <dbReference type="NCBI Taxonomy" id="7962"/>
    <lineage>
        <taxon>Eukaryota</taxon>
        <taxon>Metazoa</taxon>
        <taxon>Chordata</taxon>
        <taxon>Craniata</taxon>
        <taxon>Vertebrata</taxon>
        <taxon>Euteleostomi</taxon>
        <taxon>Actinopterygii</taxon>
        <taxon>Neopterygii</taxon>
        <taxon>Teleostei</taxon>
        <taxon>Ostariophysi</taxon>
        <taxon>Cypriniformes</taxon>
        <taxon>Cyprinidae</taxon>
        <taxon>Cyprininae</taxon>
        <taxon>Cyprinus</taxon>
    </lineage>
</organism>
<feature type="active site" description="Phosphocysteine intermediate" evidence="9">
    <location>
        <position position="1034"/>
    </location>
</feature>
<dbReference type="Pfam" id="PF00373">
    <property type="entry name" value="FERM_M"/>
    <property type="match status" value="1"/>
</dbReference>
<evidence type="ECO:0000256" key="1">
    <source>
        <dbReference type="ARBA" id="ARBA00004245"/>
    </source>
</evidence>